<dbReference type="SUPFAM" id="SSF51735">
    <property type="entry name" value="NAD(P)-binding Rossmann-fold domains"/>
    <property type="match status" value="1"/>
</dbReference>
<dbReference type="AlphaFoldDB" id="A0A0K8QK72"/>
<proteinExistence type="predicted"/>
<dbReference type="InterPro" id="IPR051783">
    <property type="entry name" value="NAD(P)-dependent_oxidoreduct"/>
</dbReference>
<dbReference type="Pfam" id="PF01370">
    <property type="entry name" value="Epimerase"/>
    <property type="match status" value="1"/>
</dbReference>
<dbReference type="Proteomes" id="UP000253740">
    <property type="component" value="Unassembled WGS sequence"/>
</dbReference>
<evidence type="ECO:0000313" key="4">
    <source>
        <dbReference type="Proteomes" id="UP000253740"/>
    </source>
</evidence>
<dbReference type="Gene3D" id="3.40.50.720">
    <property type="entry name" value="NAD(P)-binding Rossmann-like Domain"/>
    <property type="match status" value="1"/>
</dbReference>
<dbReference type="GO" id="GO:0004029">
    <property type="term" value="F:aldehyde dehydrogenase (NAD+) activity"/>
    <property type="evidence" value="ECO:0007669"/>
    <property type="project" value="TreeGrafter"/>
</dbReference>
<dbReference type="EMBL" id="DF952404">
    <property type="protein sequence ID" value="GAN45839.1"/>
    <property type="molecule type" value="Genomic_DNA"/>
</dbReference>
<protein>
    <submittedName>
        <fullName evidence="3">Oxidoreductase</fullName>
    </submittedName>
</protein>
<gene>
    <name evidence="2" type="ORF">MBSD_2407</name>
    <name evidence="3" type="ORF">MBSD_n0503</name>
</gene>
<dbReference type="GO" id="GO:0005737">
    <property type="term" value="C:cytoplasm"/>
    <property type="evidence" value="ECO:0007669"/>
    <property type="project" value="TreeGrafter"/>
</dbReference>
<keyword evidence="4" id="KW-1185">Reference proteome</keyword>
<reference evidence="3" key="2">
    <citation type="submission" date="2015-08" db="EMBL/GenBank/DDBJ databases">
        <title>Complete DNA Sequence of Pseudomonas syringae pv. actinidiae, the Causal Agent of Kiwifruit Canker Disease.</title>
        <authorList>
            <person name="Rikkerink E.H.A."/>
            <person name="Fineran P.C."/>
        </authorList>
    </citation>
    <scope>NUCLEOTIDE SEQUENCE</scope>
    <source>
        <strain evidence="3">SkMP5</strain>
    </source>
</reference>
<dbReference type="STRING" id="1475481.GCA_000953855_00512"/>
<dbReference type="InterPro" id="IPR036291">
    <property type="entry name" value="NAD(P)-bd_dom_sf"/>
</dbReference>
<dbReference type="InterPro" id="IPR001509">
    <property type="entry name" value="Epimerase_deHydtase"/>
</dbReference>
<feature type="domain" description="NAD-dependent epimerase/dehydratase" evidence="1">
    <location>
        <begin position="5"/>
        <end position="228"/>
    </location>
</feature>
<name>A0A0K8QK72_9GAMM</name>
<evidence type="ECO:0000259" key="1">
    <source>
        <dbReference type="Pfam" id="PF01370"/>
    </source>
</evidence>
<dbReference type="PANTHER" id="PTHR48079:SF6">
    <property type="entry name" value="NAD(P)-BINDING DOMAIN-CONTAINING PROTEIN-RELATED"/>
    <property type="match status" value="1"/>
</dbReference>
<dbReference type="OrthoDB" id="9787292at2"/>
<accession>A0A0K8QK72</accession>
<sequence length="330" mass="35107">MRRAFVTGAGGFLGGHVVRALDASGVSVRALARSPVSVERLRASGVDVVAGDLCDTKSLAAALRPAPDVIFHLAADTTLWRRRTAAQQRTNVEGTRTLLQLARRAGVKRFVYTSSVAVYGQVERQAIFEALPRGALREPVAYARSKAQAEKLVLEAAGHGGIEAVVLQPAHVLGPGDRHNWARVVLLIDQGRLPGVPPGIGCFADVRAVARAHLAAAAYGASGECYLLGGVHASFLELATLIARELRRPPPKRTLPRGLLMAHACLGEALALISGREPPISRDGVAIACQRLQVDDRKAIAALGYHHTPLPALVRDTVAWLRSQGLLHPT</sequence>
<dbReference type="RefSeq" id="WP_062534797.1">
    <property type="nucleotide sequence ID" value="NZ_DF970155.1"/>
</dbReference>
<dbReference type="PANTHER" id="PTHR48079">
    <property type="entry name" value="PROTEIN YEEZ"/>
    <property type="match status" value="1"/>
</dbReference>
<evidence type="ECO:0000313" key="3">
    <source>
        <dbReference type="EMBL" id="GAP65214.1"/>
    </source>
</evidence>
<reference evidence="2" key="1">
    <citation type="submission" date="2015-03" db="EMBL/GenBank/DDBJ databases">
        <title>Draft genome sequence of Mizugakiibacter sediminis skMP5.</title>
        <authorList>
            <person name="Watanabe T."/>
            <person name="Kojima H."/>
            <person name="Fukui M."/>
        </authorList>
    </citation>
    <scope>NUCLEOTIDE SEQUENCE</scope>
    <source>
        <strain evidence="2">SkMP5</strain>
    </source>
</reference>
<evidence type="ECO:0000313" key="2">
    <source>
        <dbReference type="EMBL" id="GAN45839.1"/>
    </source>
</evidence>
<organism evidence="3">
    <name type="scientific">Mizugakiibacter sediminis</name>
    <dbReference type="NCBI Taxonomy" id="1475481"/>
    <lineage>
        <taxon>Bacteria</taxon>
        <taxon>Pseudomonadati</taxon>
        <taxon>Pseudomonadota</taxon>
        <taxon>Gammaproteobacteria</taxon>
        <taxon>Lysobacterales</taxon>
        <taxon>Rhodanobacteraceae</taxon>
        <taxon>Mizugakiibacter</taxon>
    </lineage>
</organism>
<dbReference type="HOGENOM" id="CLU_007383_6_0_6"/>
<dbReference type="EMBL" id="DF970155">
    <property type="protein sequence ID" value="GAP65214.1"/>
    <property type="molecule type" value="Genomic_DNA"/>
</dbReference>